<reference evidence="2" key="1">
    <citation type="journal article" date="2021" name="PeerJ">
        <title>Extensive microbial diversity within the chicken gut microbiome revealed by metagenomics and culture.</title>
        <authorList>
            <person name="Gilroy R."/>
            <person name="Ravi A."/>
            <person name="Getino M."/>
            <person name="Pursley I."/>
            <person name="Horton D.L."/>
            <person name="Alikhan N.F."/>
            <person name="Baker D."/>
            <person name="Gharbi K."/>
            <person name="Hall N."/>
            <person name="Watson M."/>
            <person name="Adriaenssens E.M."/>
            <person name="Foster-Nyarko E."/>
            <person name="Jarju S."/>
            <person name="Secka A."/>
            <person name="Antonio M."/>
            <person name="Oren A."/>
            <person name="Chaudhuri R.R."/>
            <person name="La Ragione R."/>
            <person name="Hildebrand F."/>
            <person name="Pallen M.J."/>
        </authorList>
    </citation>
    <scope>NUCLEOTIDE SEQUENCE</scope>
    <source>
        <strain evidence="2">CHK169-2315</strain>
    </source>
</reference>
<name>A0A9D1PKR3_9BACI</name>
<evidence type="ECO:0000313" key="3">
    <source>
        <dbReference type="Proteomes" id="UP000823937"/>
    </source>
</evidence>
<dbReference type="AlphaFoldDB" id="A0A9D1PKR3"/>
<dbReference type="EMBL" id="DXHX01000028">
    <property type="protein sequence ID" value="HIV73852.1"/>
    <property type="molecule type" value="Genomic_DNA"/>
</dbReference>
<keyword evidence="1" id="KW-0732">Signal</keyword>
<evidence type="ECO:0000256" key="1">
    <source>
        <dbReference type="SAM" id="SignalP"/>
    </source>
</evidence>
<feature type="chain" id="PRO_5039257460" description="Lipoprotein" evidence="1">
    <location>
        <begin position="20"/>
        <end position="170"/>
    </location>
</feature>
<feature type="signal peptide" evidence="1">
    <location>
        <begin position="1"/>
        <end position="19"/>
    </location>
</feature>
<accession>A0A9D1PKR3</accession>
<gene>
    <name evidence="2" type="ORF">H9895_02085</name>
</gene>
<evidence type="ECO:0000313" key="2">
    <source>
        <dbReference type="EMBL" id="HIV73852.1"/>
    </source>
</evidence>
<comment type="caution">
    <text evidence="2">The sequence shown here is derived from an EMBL/GenBank/DDBJ whole genome shotgun (WGS) entry which is preliminary data.</text>
</comment>
<organism evidence="2 3">
    <name type="scientific">Candidatus Pseudogracilibacillus intestinigallinarum</name>
    <dbReference type="NCBI Taxonomy" id="2838742"/>
    <lineage>
        <taxon>Bacteria</taxon>
        <taxon>Bacillati</taxon>
        <taxon>Bacillota</taxon>
        <taxon>Bacilli</taxon>
        <taxon>Bacillales</taxon>
        <taxon>Bacillaceae</taxon>
        <taxon>Pseudogracilibacillus</taxon>
    </lineage>
</organism>
<protein>
    <recommendedName>
        <fullName evidence="4">Lipoprotein</fullName>
    </recommendedName>
</protein>
<dbReference type="Proteomes" id="UP000823937">
    <property type="component" value="Unassembled WGS sequence"/>
</dbReference>
<reference evidence="2" key="2">
    <citation type="submission" date="2021-04" db="EMBL/GenBank/DDBJ databases">
        <authorList>
            <person name="Gilroy R."/>
        </authorList>
    </citation>
    <scope>NUCLEOTIDE SEQUENCE</scope>
    <source>
        <strain evidence="2">CHK169-2315</strain>
    </source>
</reference>
<evidence type="ECO:0008006" key="4">
    <source>
        <dbReference type="Google" id="ProtNLM"/>
    </source>
</evidence>
<dbReference type="PROSITE" id="PS51257">
    <property type="entry name" value="PROKAR_LIPOPROTEIN"/>
    <property type="match status" value="1"/>
</dbReference>
<sequence length="170" mass="19673">MRKKKAMSSLIIAFIFILAACTTNDTNEHTDPLETKKEAAIQIAEKFVKKMYTISYDAIDLDAPEKLVEHQELLSTYVTEEAYADLMPNEMKYPVAIVDENEADITVDDFQVKEINGNENELHIEFTFVVQMDDGKEEEMEEIKGEVTVVSIGDDRLEISRYYDQFKFYF</sequence>
<proteinExistence type="predicted"/>